<dbReference type="Pfam" id="PF02845">
    <property type="entry name" value="CUE"/>
    <property type="match status" value="1"/>
</dbReference>
<dbReference type="CDD" id="cd14364">
    <property type="entry name" value="CUE_ASCC2"/>
    <property type="match status" value="1"/>
</dbReference>
<dbReference type="SUPFAM" id="SSF46934">
    <property type="entry name" value="UBA-like"/>
    <property type="match status" value="1"/>
</dbReference>
<name>A0A1J9R7E4_9EURO</name>
<feature type="compositionally biased region" description="Polar residues" evidence="1">
    <location>
        <begin position="393"/>
        <end position="406"/>
    </location>
</feature>
<dbReference type="Gene3D" id="1.10.8.10">
    <property type="entry name" value="DNA helicase RuvA subunit, C-terminal domain"/>
    <property type="match status" value="1"/>
</dbReference>
<organism evidence="3 4">
    <name type="scientific">Blastomyces percursus</name>
    <dbReference type="NCBI Taxonomy" id="1658174"/>
    <lineage>
        <taxon>Eukaryota</taxon>
        <taxon>Fungi</taxon>
        <taxon>Dikarya</taxon>
        <taxon>Ascomycota</taxon>
        <taxon>Pezizomycotina</taxon>
        <taxon>Eurotiomycetes</taxon>
        <taxon>Eurotiomycetidae</taxon>
        <taxon>Onygenales</taxon>
        <taxon>Ajellomycetaceae</taxon>
        <taxon>Blastomyces</taxon>
    </lineage>
</organism>
<dbReference type="InterPro" id="IPR041800">
    <property type="entry name" value="ASCC2_CUE"/>
</dbReference>
<feature type="region of interest" description="Disordered" evidence="1">
    <location>
        <begin position="393"/>
        <end position="438"/>
    </location>
</feature>
<dbReference type="PROSITE" id="PS51140">
    <property type="entry name" value="CUE"/>
    <property type="match status" value="1"/>
</dbReference>
<evidence type="ECO:0000259" key="2">
    <source>
        <dbReference type="PROSITE" id="PS51140"/>
    </source>
</evidence>
<dbReference type="InterPro" id="IPR052586">
    <property type="entry name" value="ASCC2"/>
</dbReference>
<dbReference type="InterPro" id="IPR003892">
    <property type="entry name" value="CUE"/>
</dbReference>
<accession>A0A1J9R7E4</accession>
<protein>
    <recommendedName>
        <fullName evidence="2">CUE domain-containing protein</fullName>
    </recommendedName>
</protein>
<dbReference type="Proteomes" id="UP000242791">
    <property type="component" value="Unassembled WGS sequence"/>
</dbReference>
<evidence type="ECO:0000313" key="4">
    <source>
        <dbReference type="Proteomes" id="UP000242791"/>
    </source>
</evidence>
<dbReference type="GO" id="GO:0043130">
    <property type="term" value="F:ubiquitin binding"/>
    <property type="evidence" value="ECO:0007669"/>
    <property type="project" value="InterPro"/>
</dbReference>
<reference evidence="3 4" key="1">
    <citation type="submission" date="2015-08" db="EMBL/GenBank/DDBJ databases">
        <title>Emmonsia species relationships and genome sequence.</title>
        <authorList>
            <person name="Cuomo C.A."/>
            <person name="Schwartz I.S."/>
            <person name="Kenyon C."/>
            <person name="De Hoog G.S."/>
            <person name="Govender N.P."/>
            <person name="Botha A."/>
            <person name="Moreno L."/>
            <person name="De Vries M."/>
            <person name="Munoz J.F."/>
            <person name="Stielow J.B."/>
        </authorList>
    </citation>
    <scope>NUCLEOTIDE SEQUENCE [LARGE SCALE GENOMIC DNA]</scope>
    <source>
        <strain evidence="3 4">EI222</strain>
    </source>
</reference>
<keyword evidence="4" id="KW-1185">Reference proteome</keyword>
<dbReference type="OrthoDB" id="5577209at2759"/>
<proteinExistence type="predicted"/>
<dbReference type="InterPro" id="IPR009060">
    <property type="entry name" value="UBA-like_sf"/>
</dbReference>
<evidence type="ECO:0000256" key="1">
    <source>
        <dbReference type="SAM" id="MobiDB-lite"/>
    </source>
</evidence>
<feature type="domain" description="CUE" evidence="2">
    <location>
        <begin position="339"/>
        <end position="382"/>
    </location>
</feature>
<dbReference type="EMBL" id="LGTZ01000675">
    <property type="protein sequence ID" value="OJD23916.1"/>
    <property type="molecule type" value="Genomic_DNA"/>
</dbReference>
<sequence length="438" mass="48660">MAHSPLPPLDPFPPATVRNILQNEEWRACLDAWISLIELRLKMPKDEFQSLAPKDDSSRIFLTSFFQEAAAGDDLGAEAKLRTLRRLCFLLTRRQLLEVHSPPAELLDWEFLASFCPVYISSPTLRTLLAQLWDQESQALTTSIEKGKTLIMNDLSTSKASDSIAKADKHLRSLTFLALAVPTAGLVLMTGSDYIDTLFDAYNNNRNMNATFKKTIVANAYVGFASLLKLEPPATSLLLDQLFSLKSAAKVDMKGTRRNPTLLSDIICSTNLLGKMEVLFAGASQKRGPNLVLSLRVYQTECSAFHSRYQRVKRRKDKGKGRVDDAVEIDAHAQDFHIHKMALVTQVHDLFPHLGTGYIAKLLDHYADNVETVVSHLLEDSLAPQLRDLNVSEELQQPQGTSSSPHNHLVPKPTPPLSPSLPPSPVLFTPLTLPTTHP</sequence>
<evidence type="ECO:0000313" key="3">
    <source>
        <dbReference type="EMBL" id="OJD23916.1"/>
    </source>
</evidence>
<feature type="compositionally biased region" description="Low complexity" evidence="1">
    <location>
        <begin position="426"/>
        <end position="438"/>
    </location>
</feature>
<dbReference type="PANTHER" id="PTHR21494">
    <property type="entry name" value="ACTIVATING SIGNAL COINTEGRATOR 1 COMPLEX SUBUNIT 2 ASC-1 COMPLEX SUBUNIT P100"/>
    <property type="match status" value="1"/>
</dbReference>
<gene>
    <name evidence="3" type="ORF">ACJ73_04725</name>
</gene>
<feature type="compositionally biased region" description="Pro residues" evidence="1">
    <location>
        <begin position="412"/>
        <end position="425"/>
    </location>
</feature>
<feature type="non-terminal residue" evidence="3">
    <location>
        <position position="438"/>
    </location>
</feature>
<comment type="caution">
    <text evidence="3">The sequence shown here is derived from an EMBL/GenBank/DDBJ whole genome shotgun (WGS) entry which is preliminary data.</text>
</comment>
<dbReference type="PANTHER" id="PTHR21494:SF0">
    <property type="entry name" value="ACTIVATING SIGNAL COINTEGRATOR 1 COMPLEX SUBUNIT 2"/>
    <property type="match status" value="1"/>
</dbReference>
<dbReference type="VEuPathDB" id="FungiDB:ACJ73_04725"/>
<dbReference type="AlphaFoldDB" id="A0A1J9R7E4"/>
<dbReference type="STRING" id="1658174.A0A1J9R7E4"/>